<gene>
    <name evidence="4" type="ORF">E2K98_11095</name>
    <name evidence="3" type="ORF">RCG21_27050</name>
</gene>
<dbReference type="PANTHER" id="PTHR35792:SF1">
    <property type="entry name" value="SLL0268 PROTEIN"/>
    <property type="match status" value="1"/>
</dbReference>
<feature type="region of interest" description="Disordered" evidence="1">
    <location>
        <begin position="1"/>
        <end position="21"/>
    </location>
</feature>
<dbReference type="Proteomes" id="UP000295132">
    <property type="component" value="Unassembled WGS sequence"/>
</dbReference>
<sequence length="162" mass="17966">MSNKDNETRETNQKRNEDSGNSFLLGALVGGMVGAAAALFFAPKAGKDLRNKLSNQTGFLMEKTADLRGNMMNKSSQLASKTTSITQGIVQQSSDLLSKTKIKPKAREEKEDKSDVIYIPIQTHQQKNVSIKTEAPLNNEDIKRKLDEAKKALDEEELKVKQ</sequence>
<evidence type="ECO:0000313" key="5">
    <source>
        <dbReference type="Proteomes" id="UP000295132"/>
    </source>
</evidence>
<reference evidence="3" key="2">
    <citation type="submission" date="2023-08" db="EMBL/GenBank/DDBJ databases">
        <title>Nitrogen cycling bacteria in agricultural field soils.</title>
        <authorList>
            <person name="Jang J."/>
        </authorList>
    </citation>
    <scope>NUCLEOTIDE SEQUENCE</scope>
    <source>
        <strain evidence="3">PS3-36</strain>
    </source>
</reference>
<dbReference type="InterPro" id="IPR052928">
    <property type="entry name" value="Desiccation-related_membrane"/>
</dbReference>
<evidence type="ECO:0000313" key="4">
    <source>
        <dbReference type="EMBL" id="TDK61438.1"/>
    </source>
</evidence>
<dbReference type="RefSeq" id="WP_133334309.1">
    <property type="nucleotide sequence ID" value="NZ_JAVGVR010000001.1"/>
</dbReference>
<dbReference type="EMBL" id="JAVGVR010000001">
    <property type="protein sequence ID" value="MDQ6599958.1"/>
    <property type="molecule type" value="Genomic_DNA"/>
</dbReference>
<comment type="caution">
    <text evidence="4">The sequence shown here is derived from an EMBL/GenBank/DDBJ whole genome shotgun (WGS) entry which is preliminary data.</text>
</comment>
<reference evidence="4 5" key="1">
    <citation type="submission" date="2019-03" db="EMBL/GenBank/DDBJ databases">
        <title>Bacillus niacini sp. nov. a Nicotinate-Metabolizing Mesophile Isolated from Soil.</title>
        <authorList>
            <person name="Zhang G."/>
        </authorList>
    </citation>
    <scope>NUCLEOTIDE SEQUENCE [LARGE SCALE GENOMIC DNA]</scope>
    <source>
        <strain evidence="4 5">WN066</strain>
    </source>
</reference>
<name>A0A4R5VRR8_9BACI</name>
<evidence type="ECO:0000256" key="2">
    <source>
        <dbReference type="SAM" id="Phobius"/>
    </source>
</evidence>
<accession>A0A4R5VRR8</accession>
<keyword evidence="6" id="KW-1185">Reference proteome</keyword>
<evidence type="ECO:0000313" key="3">
    <source>
        <dbReference type="EMBL" id="MDQ6599958.1"/>
    </source>
</evidence>
<evidence type="ECO:0000313" key="6">
    <source>
        <dbReference type="Proteomes" id="UP001178888"/>
    </source>
</evidence>
<dbReference type="Pfam" id="PF12732">
    <property type="entry name" value="YtxH"/>
    <property type="match status" value="1"/>
</dbReference>
<dbReference type="Proteomes" id="UP001178888">
    <property type="component" value="Unassembled WGS sequence"/>
</dbReference>
<feature type="transmembrane region" description="Helical" evidence="2">
    <location>
        <begin position="23"/>
        <end position="42"/>
    </location>
</feature>
<evidence type="ECO:0000256" key="1">
    <source>
        <dbReference type="SAM" id="MobiDB-lite"/>
    </source>
</evidence>
<dbReference type="PANTHER" id="PTHR35792">
    <property type="entry name" value="GENERAL STRESS PROTEIN"/>
    <property type="match status" value="1"/>
</dbReference>
<organism evidence="4 5">
    <name type="scientific">Bacillus salipaludis</name>
    <dbReference type="NCBI Taxonomy" id="2547811"/>
    <lineage>
        <taxon>Bacteria</taxon>
        <taxon>Bacillati</taxon>
        <taxon>Bacillota</taxon>
        <taxon>Bacilli</taxon>
        <taxon>Bacillales</taxon>
        <taxon>Bacillaceae</taxon>
        <taxon>Bacillus</taxon>
    </lineage>
</organism>
<keyword evidence="2" id="KW-0812">Transmembrane</keyword>
<proteinExistence type="predicted"/>
<feature type="compositionally biased region" description="Basic and acidic residues" evidence="1">
    <location>
        <begin position="1"/>
        <end position="18"/>
    </location>
</feature>
<protein>
    <submittedName>
        <fullName evidence="4">YtxH domain-containing protein</fullName>
    </submittedName>
</protein>
<keyword evidence="2" id="KW-0472">Membrane</keyword>
<dbReference type="AlphaFoldDB" id="A0A4R5VRR8"/>
<dbReference type="InterPro" id="IPR024623">
    <property type="entry name" value="YtxH"/>
</dbReference>
<dbReference type="EMBL" id="SMYO01000005">
    <property type="protein sequence ID" value="TDK61438.1"/>
    <property type="molecule type" value="Genomic_DNA"/>
</dbReference>
<keyword evidence="2" id="KW-1133">Transmembrane helix</keyword>